<dbReference type="KEGG" id="vg:64766516"/>
<organism evidence="1 2">
    <name type="scientific">Gordonia phage Skog</name>
    <dbReference type="NCBI Taxonomy" id="2704033"/>
    <lineage>
        <taxon>Viruses</taxon>
        <taxon>Duplodnaviria</taxon>
        <taxon>Heunggongvirae</taxon>
        <taxon>Uroviricota</taxon>
        <taxon>Caudoviricetes</taxon>
        <taxon>Skogvirus</taxon>
        <taxon>Skogvirus Skog</taxon>
    </lineage>
</organism>
<keyword evidence="2" id="KW-1185">Reference proteome</keyword>
<gene>
    <name evidence="1" type="primary">34</name>
    <name evidence="1" type="ORF">SEA_SKOG_34</name>
</gene>
<dbReference type="EMBL" id="MN908687">
    <property type="protein sequence ID" value="QIG58186.1"/>
    <property type="molecule type" value="Genomic_DNA"/>
</dbReference>
<evidence type="ECO:0000313" key="1">
    <source>
        <dbReference type="EMBL" id="QIG58186.1"/>
    </source>
</evidence>
<dbReference type="Proteomes" id="UP000503093">
    <property type="component" value="Segment"/>
</dbReference>
<dbReference type="GeneID" id="64766516"/>
<name>A0A6G6XJI3_9CAUD</name>
<protein>
    <submittedName>
        <fullName evidence="1">Uncharacterized protein</fullName>
    </submittedName>
</protein>
<reference evidence="1 2" key="1">
    <citation type="submission" date="2020-01" db="EMBL/GenBank/DDBJ databases">
        <authorList>
            <person name="Alvaro L.E."/>
            <person name="Baker K.N."/>
            <person name="Baxter I.S."/>
            <person name="Brown M.R."/>
            <person name="Driscoll K.D."/>
            <person name="Elrubaie J.M."/>
            <person name="Feith S.L."/>
            <person name="Indihar D.F."/>
            <person name="Knoch V.T."/>
            <person name="Koirtyohann K.M."/>
            <person name="Kratz M.A."/>
            <person name="Lear A.H."/>
            <person name="Lindblom K.E."/>
            <person name="Marcus E.R."/>
            <person name="Murphy M.E."/>
            <person name="Sensor R."/>
            <person name="Sherman S.J."/>
            <person name="Swift V.R."/>
            <person name="White K.E."/>
            <person name="Wills S.J."/>
            <person name="Gatt S.M."/>
            <person name="Lohbauer S.A."/>
            <person name="Power T.R."/>
            <person name="Rosales K.A."/>
            <person name="Sisson B.M."/>
            <person name="Isern S."/>
            <person name="Michael S.F."/>
            <person name="Sunnen C.N."/>
            <person name="Garlena R.A."/>
            <person name="Russell D.A."/>
            <person name="Pope W.H."/>
            <person name="Jacobs-Sera D."/>
            <person name="Hatfull G.F."/>
        </authorList>
    </citation>
    <scope>NUCLEOTIDE SEQUENCE [LARGE SCALE GENOMIC DNA]</scope>
</reference>
<sequence length="128" mass="14011">MTIIFATAADQARAFTPASILAEAEQGDPTALALVAYDVATFERLWAKTDQELVEALREVRAAQARIIDASEDGFGVDWDEYSGWDHQREWIYAVQNNREAIADAAYEATLVGAPAEGLIHRPFAALA</sequence>
<dbReference type="RefSeq" id="YP_010059284.1">
    <property type="nucleotide sequence ID" value="NC_054725.1"/>
</dbReference>
<evidence type="ECO:0000313" key="2">
    <source>
        <dbReference type="Proteomes" id="UP000503093"/>
    </source>
</evidence>
<proteinExistence type="predicted"/>
<accession>A0A6G6XJI3</accession>